<dbReference type="Pfam" id="PF04525">
    <property type="entry name" value="LOR"/>
    <property type="match status" value="1"/>
</dbReference>
<evidence type="ECO:0000256" key="1">
    <source>
        <dbReference type="ARBA" id="ARBA00005437"/>
    </source>
</evidence>
<dbReference type="Gene3D" id="2.40.160.200">
    <property type="entry name" value="LURP1-related"/>
    <property type="match status" value="1"/>
</dbReference>
<keyword evidence="3" id="KW-1185">Reference proteome</keyword>
<name>A0A1Y1XKE8_9FUNG</name>
<evidence type="ECO:0000313" key="2">
    <source>
        <dbReference type="EMBL" id="ORX86185.1"/>
    </source>
</evidence>
<dbReference type="AlphaFoldDB" id="A0A1Y1XKE8"/>
<protein>
    <recommendedName>
        <fullName evidence="4">DUF567-domain-containing protein</fullName>
    </recommendedName>
</protein>
<dbReference type="PANTHER" id="PTHR31087">
    <property type="match status" value="1"/>
</dbReference>
<dbReference type="SUPFAM" id="SSF54518">
    <property type="entry name" value="Tubby C-terminal domain-like"/>
    <property type="match status" value="1"/>
</dbReference>
<dbReference type="EMBL" id="MCFG01000024">
    <property type="protein sequence ID" value="ORX86185.1"/>
    <property type="molecule type" value="Genomic_DNA"/>
</dbReference>
<organism evidence="2 3">
    <name type="scientific">Anaeromyces robustus</name>
    <dbReference type="NCBI Taxonomy" id="1754192"/>
    <lineage>
        <taxon>Eukaryota</taxon>
        <taxon>Fungi</taxon>
        <taxon>Fungi incertae sedis</taxon>
        <taxon>Chytridiomycota</taxon>
        <taxon>Chytridiomycota incertae sedis</taxon>
        <taxon>Neocallimastigomycetes</taxon>
        <taxon>Neocallimastigales</taxon>
        <taxon>Neocallimastigaceae</taxon>
        <taxon>Anaeromyces</taxon>
    </lineage>
</organism>
<dbReference type="Proteomes" id="UP000193944">
    <property type="component" value="Unassembled WGS sequence"/>
</dbReference>
<dbReference type="OrthoDB" id="97518at2759"/>
<reference evidence="2 3" key="1">
    <citation type="submission" date="2016-08" db="EMBL/GenBank/DDBJ databases">
        <title>A Parts List for Fungal Cellulosomes Revealed by Comparative Genomics.</title>
        <authorList>
            <consortium name="DOE Joint Genome Institute"/>
            <person name="Haitjema C.H."/>
            <person name="Gilmore S.P."/>
            <person name="Henske J.K."/>
            <person name="Solomon K.V."/>
            <person name="De Groot R."/>
            <person name="Kuo A."/>
            <person name="Mondo S.J."/>
            <person name="Salamov A.A."/>
            <person name="Labutti K."/>
            <person name="Zhao Z."/>
            <person name="Chiniquy J."/>
            <person name="Barry K."/>
            <person name="Brewer H.M."/>
            <person name="Purvine S.O."/>
            <person name="Wright A.T."/>
            <person name="Boxma B."/>
            <person name="Van Alen T."/>
            <person name="Hackstein J.H."/>
            <person name="Baker S.E."/>
            <person name="Grigoriev I.V."/>
            <person name="O'Malley M.A."/>
        </authorList>
    </citation>
    <scope>NUCLEOTIDE SEQUENCE [LARGE SCALE GENOMIC DNA]</scope>
    <source>
        <strain evidence="2 3">S4</strain>
    </source>
</reference>
<proteinExistence type="inferred from homology"/>
<sequence length="214" mass="24460">MKLLKFYDKKSVEPTDHDIVVVDEKYVFDKPKELILKESLTAFSGDDFTIKDTDGTSYFKCEGKTFNIRDKKVVYDLEGNPVFNVRNTILFLKSRLKIYDGKDDKKTLASVSPVTSISSRKYTITYTNIATEKEETLDLKCDFFSHSCGVFYGKEKEGSPMICKVIKKIDAKSLLTNKENYYIEIASGVDVAFMVAIAICFDELKNDDKDHKIK</sequence>
<evidence type="ECO:0000313" key="3">
    <source>
        <dbReference type="Proteomes" id="UP000193944"/>
    </source>
</evidence>
<accession>A0A1Y1XKE8</accession>
<dbReference type="STRING" id="1754192.A0A1Y1XKE8"/>
<comment type="similarity">
    <text evidence="1">Belongs to the LOR family.</text>
</comment>
<dbReference type="InterPro" id="IPR038595">
    <property type="entry name" value="LOR_sf"/>
</dbReference>
<dbReference type="PANTHER" id="PTHR31087:SF161">
    <property type="entry name" value="TUBBY C 2 FAMILY PROTEIN"/>
    <property type="match status" value="1"/>
</dbReference>
<dbReference type="InterPro" id="IPR007612">
    <property type="entry name" value="LOR"/>
</dbReference>
<dbReference type="InterPro" id="IPR025659">
    <property type="entry name" value="Tubby-like_C"/>
</dbReference>
<comment type="caution">
    <text evidence="2">The sequence shown here is derived from an EMBL/GenBank/DDBJ whole genome shotgun (WGS) entry which is preliminary data.</text>
</comment>
<evidence type="ECO:0008006" key="4">
    <source>
        <dbReference type="Google" id="ProtNLM"/>
    </source>
</evidence>
<gene>
    <name evidence="2" type="ORF">BCR32DRAFT_325073</name>
</gene>
<reference evidence="2 3" key="2">
    <citation type="submission" date="2016-08" db="EMBL/GenBank/DDBJ databases">
        <title>Pervasive Adenine N6-methylation of Active Genes in Fungi.</title>
        <authorList>
            <consortium name="DOE Joint Genome Institute"/>
            <person name="Mondo S.J."/>
            <person name="Dannebaum R.O."/>
            <person name="Kuo R.C."/>
            <person name="Labutti K."/>
            <person name="Haridas S."/>
            <person name="Kuo A."/>
            <person name="Salamov A."/>
            <person name="Ahrendt S.R."/>
            <person name="Lipzen A."/>
            <person name="Sullivan W."/>
            <person name="Andreopoulos W.B."/>
            <person name="Clum A."/>
            <person name="Lindquist E."/>
            <person name="Daum C."/>
            <person name="Ramamoorthy G.K."/>
            <person name="Gryganskyi A."/>
            <person name="Culley D."/>
            <person name="Magnuson J.K."/>
            <person name="James T.Y."/>
            <person name="O'Malley M.A."/>
            <person name="Stajich J.E."/>
            <person name="Spatafora J.W."/>
            <person name="Visel A."/>
            <person name="Grigoriev I.V."/>
        </authorList>
    </citation>
    <scope>NUCLEOTIDE SEQUENCE [LARGE SCALE GENOMIC DNA]</scope>
    <source>
        <strain evidence="2 3">S4</strain>
    </source>
</reference>